<protein>
    <submittedName>
        <fullName evidence="1">Uncharacterized protein</fullName>
    </submittedName>
</protein>
<accession>A0A0K1QFM3</accession>
<evidence type="ECO:0000313" key="2">
    <source>
        <dbReference type="Proteomes" id="UP000064967"/>
    </source>
</evidence>
<dbReference type="Proteomes" id="UP000064967">
    <property type="component" value="Chromosome"/>
</dbReference>
<dbReference type="AlphaFoldDB" id="A0A0K1QFM3"/>
<evidence type="ECO:0000313" key="1">
    <source>
        <dbReference type="EMBL" id="AKV04210.1"/>
    </source>
</evidence>
<proteinExistence type="predicted"/>
<sequence length="51" mass="5471">MVAIASMAASPAKRTVMTSPSCEALVLTFASERASSGKAFIEVLPRLRCWQ</sequence>
<dbReference type="STRING" id="1391654.AKJ09_10873"/>
<reference evidence="1 2" key="1">
    <citation type="submission" date="2015-08" db="EMBL/GenBank/DDBJ databases">
        <authorList>
            <person name="Babu N.S."/>
            <person name="Beckwith C.J."/>
            <person name="Beseler K.G."/>
            <person name="Brison A."/>
            <person name="Carone J.V."/>
            <person name="Caskin T.P."/>
            <person name="Diamond M."/>
            <person name="Durham M.E."/>
            <person name="Foxe J.M."/>
            <person name="Go M."/>
            <person name="Henderson B.A."/>
            <person name="Jones I.B."/>
            <person name="McGettigan J.A."/>
            <person name="Micheletti S.J."/>
            <person name="Nasrallah M.E."/>
            <person name="Ortiz D."/>
            <person name="Piller C.R."/>
            <person name="Privatt S.R."/>
            <person name="Schneider S.L."/>
            <person name="Sharp S."/>
            <person name="Smith T.C."/>
            <person name="Stanton J.D."/>
            <person name="Ullery H.E."/>
            <person name="Wilson R.J."/>
            <person name="Serrano M.G."/>
            <person name="Buck G."/>
            <person name="Lee V."/>
            <person name="Wang Y."/>
            <person name="Carvalho R."/>
            <person name="Voegtly L."/>
            <person name="Shi R."/>
            <person name="Duckworth R."/>
            <person name="Johnson A."/>
            <person name="Loviza R."/>
            <person name="Walstead R."/>
            <person name="Shah Z."/>
            <person name="Kiflezghi M."/>
            <person name="Wade K."/>
            <person name="Ball S.L."/>
            <person name="Bradley K.W."/>
            <person name="Asai D.J."/>
            <person name="Bowman C.A."/>
            <person name="Russell D.A."/>
            <person name="Pope W.H."/>
            <person name="Jacobs-Sera D."/>
            <person name="Hendrix R.W."/>
            <person name="Hatfull G.F."/>
        </authorList>
    </citation>
    <scope>NUCLEOTIDE SEQUENCE [LARGE SCALE GENOMIC DNA]</scope>
    <source>
        <strain evidence="1 2">DSM 27648</strain>
    </source>
</reference>
<organism evidence="1 2">
    <name type="scientific">Labilithrix luteola</name>
    <dbReference type="NCBI Taxonomy" id="1391654"/>
    <lineage>
        <taxon>Bacteria</taxon>
        <taxon>Pseudomonadati</taxon>
        <taxon>Myxococcota</taxon>
        <taxon>Polyangia</taxon>
        <taxon>Polyangiales</taxon>
        <taxon>Labilitrichaceae</taxon>
        <taxon>Labilithrix</taxon>
    </lineage>
</organism>
<name>A0A0K1QFM3_9BACT</name>
<dbReference type="KEGG" id="llu:AKJ09_10873"/>
<gene>
    <name evidence="1" type="ORF">AKJ09_10873</name>
</gene>
<dbReference type="EMBL" id="CP012333">
    <property type="protein sequence ID" value="AKV04210.1"/>
    <property type="molecule type" value="Genomic_DNA"/>
</dbReference>
<keyword evidence="2" id="KW-1185">Reference proteome</keyword>